<dbReference type="GO" id="GO:0005634">
    <property type="term" value="C:nucleus"/>
    <property type="evidence" value="ECO:0007669"/>
    <property type="project" value="TreeGrafter"/>
</dbReference>
<evidence type="ECO:0000259" key="3">
    <source>
        <dbReference type="PROSITE" id="PS50245"/>
    </source>
</evidence>
<evidence type="ECO:0000256" key="1">
    <source>
        <dbReference type="SAM" id="Coils"/>
    </source>
</evidence>
<dbReference type="PANTHER" id="PTHR18916">
    <property type="entry name" value="DYNACTIN 1-RELATED MICROTUBULE-BINDING"/>
    <property type="match status" value="1"/>
</dbReference>
<dbReference type="PANTHER" id="PTHR18916:SF10">
    <property type="entry name" value="CAP-GLY DOMAIN-CONTAINING LINKER PROTEIN 2"/>
    <property type="match status" value="1"/>
</dbReference>
<feature type="coiled-coil region" evidence="1">
    <location>
        <begin position="390"/>
        <end position="431"/>
    </location>
</feature>
<dbReference type="Pfam" id="PF01302">
    <property type="entry name" value="CAP_GLY"/>
    <property type="match status" value="2"/>
</dbReference>
<name>A0A8C5BPZ8_GADMO</name>
<feature type="coiled-coil region" evidence="1">
    <location>
        <begin position="888"/>
        <end position="915"/>
    </location>
</feature>
<dbReference type="InterPro" id="IPR036859">
    <property type="entry name" value="CAP-Gly_dom_sf"/>
</dbReference>
<proteinExistence type="predicted"/>
<keyword evidence="1" id="KW-0175">Coiled coil</keyword>
<evidence type="ECO:0000313" key="5">
    <source>
        <dbReference type="Proteomes" id="UP000694546"/>
    </source>
</evidence>
<dbReference type="Proteomes" id="UP000694546">
    <property type="component" value="Chromosome 7"/>
</dbReference>
<dbReference type="GO" id="GO:0005938">
    <property type="term" value="C:cell cortex"/>
    <property type="evidence" value="ECO:0007669"/>
    <property type="project" value="TreeGrafter"/>
</dbReference>
<evidence type="ECO:0000313" key="4">
    <source>
        <dbReference type="Ensembl" id="ENSGMOP00000049336.1"/>
    </source>
</evidence>
<accession>A0A8C5BPZ8</accession>
<dbReference type="FunFam" id="2.30.30.190:FF:000001">
    <property type="entry name" value="Putative CAP-Gly domain-containing linker protein 1"/>
    <property type="match status" value="1"/>
</dbReference>
<dbReference type="InterPro" id="IPR000938">
    <property type="entry name" value="CAP-Gly_domain"/>
</dbReference>
<feature type="compositionally biased region" description="Low complexity" evidence="2">
    <location>
        <begin position="284"/>
        <end position="296"/>
    </location>
</feature>
<reference evidence="4" key="2">
    <citation type="submission" date="2025-09" db="UniProtKB">
        <authorList>
            <consortium name="Ensembl"/>
        </authorList>
    </citation>
    <scope>IDENTIFICATION</scope>
</reference>
<dbReference type="GeneTree" id="ENSGT00940000159426"/>
<keyword evidence="5" id="KW-1185">Reference proteome</keyword>
<dbReference type="GO" id="GO:0031122">
    <property type="term" value="P:cytoplasmic microtubule organization"/>
    <property type="evidence" value="ECO:0007669"/>
    <property type="project" value="TreeGrafter"/>
</dbReference>
<dbReference type="PROSITE" id="PS50245">
    <property type="entry name" value="CAP_GLY_2"/>
    <property type="match status" value="2"/>
</dbReference>
<dbReference type="SMART" id="SM01052">
    <property type="entry name" value="CAP_GLY"/>
    <property type="match status" value="2"/>
</dbReference>
<feature type="coiled-coil region" evidence="1">
    <location>
        <begin position="526"/>
        <end position="765"/>
    </location>
</feature>
<feature type="domain" description="CAP-Gly" evidence="3">
    <location>
        <begin position="215"/>
        <end position="257"/>
    </location>
</feature>
<evidence type="ECO:0000256" key="2">
    <source>
        <dbReference type="SAM" id="MobiDB-lite"/>
    </source>
</evidence>
<feature type="region of interest" description="Disordered" evidence="2">
    <location>
        <begin position="1"/>
        <end position="29"/>
    </location>
</feature>
<sequence>MLKSSGLKIPGRGPKHSGPVGRTSAGAVSGPVIPKDSKLALPSLQYKIPVTLSCPITPTKLSEVGDDVLGDYVVGEQVWVNGIKLGVIAYLGETQFAPGQWAGVVLNDLVGKNDGTVGGVRYFECQAQQGIFTRPSKLTRQQVGDSSDRGMGPGGQRIVVPLREGLLNSVAKTGNESGSNMSDSGSVKKGGDKDLRVGDRVLVGGTKMGAVRYIGETDFAKGEWCGVELDEPLGKNDGAVAGTRYFQCLPKFGLFAPVHKVIRIGFPSTSPAKAKKSKRMAMGVSSLAHSPSSSSISSVSSVASSVGGRPSRAGLLTETSSRYARKISGTTALQEALKEKQQHIEQLLAERDLERGEVAKATSHICQVEKEMGVLKNQHAQYVSENESTMQQVKNMLAGTQKDKVELANQLEEEKRKVEDLQFRVEEESITKGDLETQTKLEHARIRQLEQSLMLEKSRAGALQKDLETNRQTTVEEKSRIVQLEEELTLRQAEVAQLQQDFQALTATQPEAVLREQLLSAGRERLKESSELKQKHEEALAAGRQEMETMRALVERQNQEIGLLKQKVQKATRENMEMMDSWKVKLETMVSDHQRSYEELKATLSGDRATPAGQEQDPQELRASLESLKMEHMLEVENLKAKHKIQAAILTKEHETLSVRLQEAREQLAQGAPADTRGLRETAEELSAANEKLQKADDRLAALEELRAEQERSGQDLRERLELSEKKMSDYKALQKAQIESREEIQKLEEKLRVMANRLQAIQTDRFMSHDANVETMEKLVKREKEVSTLSTHVDALKSQISALEGKVRLGEKRADALARDKLRLEADLESMTKKSHDASGQLVFISQELLKKERSLNELRVLLLDSHRHSRDMERDLERDLGREVHKAEWRVKEQKLQEDIKTLRDKLLLLGRERSSPDHRRFSMLDPSTLDSEVTRLRQRLLSTEDALRNAMEHNQHVDQLVQAMGRHPDKSPVHGANSANGIHQQEADLTQDVCISLLLSFIMAVNNT</sequence>
<feature type="region of interest" description="Disordered" evidence="2">
    <location>
        <begin position="269"/>
        <end position="296"/>
    </location>
</feature>
<dbReference type="AlphaFoldDB" id="A0A8C5BPZ8"/>
<dbReference type="SUPFAM" id="SSF74924">
    <property type="entry name" value="Cap-Gly domain"/>
    <property type="match status" value="2"/>
</dbReference>
<dbReference type="PROSITE" id="PS00845">
    <property type="entry name" value="CAP_GLY_1"/>
    <property type="match status" value="2"/>
</dbReference>
<feature type="coiled-coil region" evidence="1">
    <location>
        <begin position="330"/>
        <end position="357"/>
    </location>
</feature>
<dbReference type="GO" id="GO:0051010">
    <property type="term" value="F:microtubule plus-end binding"/>
    <property type="evidence" value="ECO:0007669"/>
    <property type="project" value="TreeGrafter"/>
</dbReference>
<protein>
    <recommendedName>
        <fullName evidence="3">CAP-Gly domain-containing protein</fullName>
    </recommendedName>
</protein>
<dbReference type="Gene3D" id="2.30.30.190">
    <property type="entry name" value="CAP Gly-rich-like domain"/>
    <property type="match status" value="2"/>
</dbReference>
<reference evidence="4" key="1">
    <citation type="submission" date="2025-08" db="UniProtKB">
        <authorList>
            <consortium name="Ensembl"/>
        </authorList>
    </citation>
    <scope>IDENTIFICATION</scope>
</reference>
<feature type="domain" description="CAP-Gly" evidence="3">
    <location>
        <begin position="92"/>
        <end position="134"/>
    </location>
</feature>
<dbReference type="GO" id="GO:0035371">
    <property type="term" value="C:microtubule plus-end"/>
    <property type="evidence" value="ECO:0007669"/>
    <property type="project" value="TreeGrafter"/>
</dbReference>
<organism evidence="4 5">
    <name type="scientific">Gadus morhua</name>
    <name type="common">Atlantic cod</name>
    <dbReference type="NCBI Taxonomy" id="8049"/>
    <lineage>
        <taxon>Eukaryota</taxon>
        <taxon>Metazoa</taxon>
        <taxon>Chordata</taxon>
        <taxon>Craniata</taxon>
        <taxon>Vertebrata</taxon>
        <taxon>Euteleostomi</taxon>
        <taxon>Actinopterygii</taxon>
        <taxon>Neopterygii</taxon>
        <taxon>Teleostei</taxon>
        <taxon>Neoteleostei</taxon>
        <taxon>Acanthomorphata</taxon>
        <taxon>Zeiogadaria</taxon>
        <taxon>Gadariae</taxon>
        <taxon>Gadiformes</taxon>
        <taxon>Gadoidei</taxon>
        <taxon>Gadidae</taxon>
        <taxon>Gadus</taxon>
    </lineage>
</organism>
<dbReference type="Ensembl" id="ENSGMOT00000054922.1">
    <property type="protein sequence ID" value="ENSGMOP00000049336.1"/>
    <property type="gene ID" value="ENSGMOG00000013615.2"/>
</dbReference>